<reference evidence="2 3" key="1">
    <citation type="submission" date="2017-09" db="EMBL/GenBank/DDBJ databases">
        <authorList>
            <consortium name="International Durum Wheat Genome Sequencing Consortium (IDWGSC)"/>
            <person name="Milanesi L."/>
        </authorList>
    </citation>
    <scope>NUCLEOTIDE SEQUENCE [LARGE SCALE GENOMIC DNA]</scope>
    <source>
        <strain evidence="3">cv. Svevo</strain>
    </source>
</reference>
<name>A0A9R0VD98_TRITD</name>
<feature type="region of interest" description="Disordered" evidence="1">
    <location>
        <begin position="126"/>
        <end position="211"/>
    </location>
</feature>
<accession>A0A9R0VD98</accession>
<evidence type="ECO:0000313" key="2">
    <source>
        <dbReference type="EMBL" id="VAH23827.1"/>
    </source>
</evidence>
<feature type="compositionally biased region" description="Polar residues" evidence="1">
    <location>
        <begin position="177"/>
        <end position="186"/>
    </location>
</feature>
<organism evidence="2 3">
    <name type="scientific">Triticum turgidum subsp. durum</name>
    <name type="common">Durum wheat</name>
    <name type="synonym">Triticum durum</name>
    <dbReference type="NCBI Taxonomy" id="4567"/>
    <lineage>
        <taxon>Eukaryota</taxon>
        <taxon>Viridiplantae</taxon>
        <taxon>Streptophyta</taxon>
        <taxon>Embryophyta</taxon>
        <taxon>Tracheophyta</taxon>
        <taxon>Spermatophyta</taxon>
        <taxon>Magnoliopsida</taxon>
        <taxon>Liliopsida</taxon>
        <taxon>Poales</taxon>
        <taxon>Poaceae</taxon>
        <taxon>BOP clade</taxon>
        <taxon>Pooideae</taxon>
        <taxon>Triticodae</taxon>
        <taxon>Triticeae</taxon>
        <taxon>Triticinae</taxon>
        <taxon>Triticum</taxon>
    </lineage>
</organism>
<dbReference type="Proteomes" id="UP000324705">
    <property type="component" value="Chromosome 1B"/>
</dbReference>
<evidence type="ECO:0000313" key="3">
    <source>
        <dbReference type="Proteomes" id="UP000324705"/>
    </source>
</evidence>
<feature type="compositionally biased region" description="Basic residues" evidence="1">
    <location>
        <begin position="189"/>
        <end position="198"/>
    </location>
</feature>
<proteinExistence type="predicted"/>
<keyword evidence="3" id="KW-1185">Reference proteome</keyword>
<dbReference type="AlphaFoldDB" id="A0A9R0VD98"/>
<sequence length="223" mass="23532">MYLPLLANAPGAGDGRSFPQVRETQLHTQPIPPTSPHLCCASSVELRPWHAIPIAVVTPMARAGSAIPTAGPLLGGRPSLIAANNSGRCRVCTECHAVSDVAEHSHTARALGLRPLFGAPSGSTCAVGGSGATAPRGVVVGRSTRASTPWTTREQDPRSDRPRRAPVRGTRPRCGQPQRTPSSLQGVPQRRRRGRARPGRSGLGYPRSLAAPPLSRRATMFCL</sequence>
<dbReference type="EMBL" id="LT934112">
    <property type="protein sequence ID" value="VAH23827.1"/>
    <property type="molecule type" value="Genomic_DNA"/>
</dbReference>
<feature type="compositionally biased region" description="Basic and acidic residues" evidence="1">
    <location>
        <begin position="153"/>
        <end position="163"/>
    </location>
</feature>
<dbReference type="Gramene" id="TRITD1Bv1G225480.1">
    <property type="protein sequence ID" value="TRITD1Bv1G225480.1"/>
    <property type="gene ID" value="TRITD1Bv1G225480"/>
</dbReference>
<evidence type="ECO:0000256" key="1">
    <source>
        <dbReference type="SAM" id="MobiDB-lite"/>
    </source>
</evidence>
<gene>
    <name evidence="2" type="ORF">TRITD_1Bv1G225480</name>
</gene>
<protein>
    <submittedName>
        <fullName evidence="2">Uncharacterized protein</fullName>
    </submittedName>
</protein>